<comment type="subcellular location">
    <subcellularLocation>
        <location evidence="1">Secreted</location>
    </subcellularLocation>
</comment>
<reference evidence="13" key="2">
    <citation type="submission" date="2025-08" db="UniProtKB">
        <authorList>
            <consortium name="Ensembl"/>
        </authorList>
    </citation>
    <scope>IDENTIFICATION</scope>
</reference>
<dbReference type="GO" id="GO:0031012">
    <property type="term" value="C:extracellular matrix"/>
    <property type="evidence" value="ECO:0007669"/>
    <property type="project" value="TreeGrafter"/>
</dbReference>
<keyword evidence="7" id="KW-1015">Disulfide bond</keyword>
<keyword evidence="5" id="KW-0378">Hydrolase</keyword>
<reference evidence="13" key="1">
    <citation type="submission" date="2019-05" db="EMBL/GenBank/DDBJ databases">
        <authorList>
            <person name="Zhang S."/>
            <person name="Liu J."/>
        </authorList>
    </citation>
    <scope>NUCLEOTIDE SEQUENCE [LARGE SCALE GENOMIC DNA]</scope>
</reference>
<dbReference type="GO" id="GO:0016020">
    <property type="term" value="C:membrane"/>
    <property type="evidence" value="ECO:0007669"/>
    <property type="project" value="InterPro"/>
</dbReference>
<dbReference type="Gene3D" id="3.20.20.80">
    <property type="entry name" value="Glycosidases"/>
    <property type="match status" value="1"/>
</dbReference>
<keyword evidence="8" id="KW-0325">Glycoprotein</keyword>
<name>A0A8B9YEE3_BOSMU</name>
<keyword evidence="14" id="KW-1185">Reference proteome</keyword>
<evidence type="ECO:0000313" key="14">
    <source>
        <dbReference type="Proteomes" id="UP000694520"/>
    </source>
</evidence>
<evidence type="ECO:0000256" key="10">
    <source>
        <dbReference type="ARBA" id="ARBA00039100"/>
    </source>
</evidence>
<dbReference type="Proteomes" id="UP000694520">
    <property type="component" value="Chromosome 6"/>
</dbReference>
<evidence type="ECO:0000256" key="1">
    <source>
        <dbReference type="ARBA" id="ARBA00004613"/>
    </source>
</evidence>
<evidence type="ECO:0000256" key="5">
    <source>
        <dbReference type="ARBA" id="ARBA00022801"/>
    </source>
</evidence>
<evidence type="ECO:0000256" key="11">
    <source>
        <dbReference type="ARBA" id="ARBA00040414"/>
    </source>
</evidence>
<evidence type="ECO:0000256" key="4">
    <source>
        <dbReference type="ARBA" id="ARBA00022729"/>
    </source>
</evidence>
<dbReference type="SUPFAM" id="SSF51445">
    <property type="entry name" value="(Trans)glycosidases"/>
    <property type="match status" value="1"/>
</dbReference>
<dbReference type="Pfam" id="PF03662">
    <property type="entry name" value="Glyco_hydro_79n"/>
    <property type="match status" value="1"/>
</dbReference>
<evidence type="ECO:0000256" key="6">
    <source>
        <dbReference type="ARBA" id="ARBA00022889"/>
    </source>
</evidence>
<comment type="similarity">
    <text evidence="2">Belongs to the glycosyl hydrolase 79 family.</text>
</comment>
<dbReference type="PANTHER" id="PTHR46145:SF3">
    <property type="entry name" value="HEPARANASE"/>
    <property type="match status" value="1"/>
</dbReference>
<feature type="signal peptide" evidence="12">
    <location>
        <begin position="1"/>
        <end position="29"/>
    </location>
</feature>
<feature type="chain" id="PRO_5034154427" description="Heparanase" evidence="12">
    <location>
        <begin position="30"/>
        <end position="472"/>
    </location>
</feature>
<evidence type="ECO:0000256" key="9">
    <source>
        <dbReference type="ARBA" id="ARBA00036917"/>
    </source>
</evidence>
<evidence type="ECO:0000256" key="8">
    <source>
        <dbReference type="ARBA" id="ARBA00023180"/>
    </source>
</evidence>
<accession>A0A8B9YEE3</accession>
<evidence type="ECO:0000256" key="3">
    <source>
        <dbReference type="ARBA" id="ARBA00022525"/>
    </source>
</evidence>
<reference evidence="13" key="3">
    <citation type="submission" date="2025-09" db="UniProtKB">
        <authorList>
            <consortium name="Ensembl"/>
        </authorList>
    </citation>
    <scope>IDENTIFICATION</scope>
</reference>
<dbReference type="GO" id="GO:0060055">
    <property type="term" value="P:angiogenesis involved in wound healing"/>
    <property type="evidence" value="ECO:0007669"/>
    <property type="project" value="TreeGrafter"/>
</dbReference>
<proteinExistence type="inferred from homology"/>
<evidence type="ECO:0000256" key="12">
    <source>
        <dbReference type="SAM" id="SignalP"/>
    </source>
</evidence>
<evidence type="ECO:0000313" key="13">
    <source>
        <dbReference type="Ensembl" id="ENSBGRP00000034468.1"/>
    </source>
</evidence>
<comment type="catalytic activity">
    <reaction evidence="9">
        <text>endohydrolysis of (1-&gt;4)-beta-D-glycosidic bonds of heparan sulfate chains in heparan sulfate proteoglycan.</text>
        <dbReference type="EC" id="3.2.1.166"/>
    </reaction>
</comment>
<evidence type="ECO:0000256" key="7">
    <source>
        <dbReference type="ARBA" id="ARBA00023157"/>
    </source>
</evidence>
<dbReference type="EC" id="3.2.1.166" evidence="10"/>
<keyword evidence="6" id="KW-0130">Cell adhesion</keyword>
<keyword evidence="4 12" id="KW-0732">Signal</keyword>
<dbReference type="GeneTree" id="ENSGT00390000004874"/>
<gene>
    <name evidence="13" type="primary">HPSE</name>
</gene>
<dbReference type="GO" id="GO:0016798">
    <property type="term" value="F:hydrolase activity, acting on glycosyl bonds"/>
    <property type="evidence" value="ECO:0007669"/>
    <property type="project" value="InterPro"/>
</dbReference>
<dbReference type="InterPro" id="IPR005199">
    <property type="entry name" value="Glyco_hydro_79"/>
</dbReference>
<dbReference type="GO" id="GO:0005615">
    <property type="term" value="C:extracellular space"/>
    <property type="evidence" value="ECO:0007669"/>
    <property type="project" value="TreeGrafter"/>
</dbReference>
<dbReference type="InterPro" id="IPR017853">
    <property type="entry name" value="GH"/>
</dbReference>
<dbReference type="AlphaFoldDB" id="A0A8B9YEE3"/>
<dbReference type="Ensembl" id="ENSBGRT00000039855.1">
    <property type="protein sequence ID" value="ENSBGRP00000034468.1"/>
    <property type="gene ID" value="ENSBGRG00000021245.1"/>
</dbReference>
<protein>
    <recommendedName>
        <fullName evidence="11">Heparanase</fullName>
        <ecNumber evidence="10">3.2.1.166</ecNumber>
    </recommendedName>
</protein>
<dbReference type="PANTHER" id="PTHR46145">
    <property type="entry name" value="HEPARANASE"/>
    <property type="match status" value="1"/>
</dbReference>
<evidence type="ECO:0000256" key="2">
    <source>
        <dbReference type="ARBA" id="ARBA00009800"/>
    </source>
</evidence>
<sequence length="472" mass="53187">MLLACRKPGLRPPLLLLLPLLGPLGPCSPGTPAAAAPADDAAELEFFTERPLHLVSPAFLSFTIDANLATDPRFFTFLGSSKLRTLARGLAPAYLRFGGNKGDFLIFDPKKEPAFEERSYWLSQSNQDICKSGSIPSDVEEKLRLEWPFQEQVLLREQYQKKFTNSTYSKHSVDMLYTFASCSGLNLIFGLNALLRTTDMHWDSSNAQLLLDYCSSKNYNISWELGNEPNSFQRKAGIFINGRQLGEDFIEFRKLLGKSAFKNAKLYGPDIGQPRRNTVKMLKSFLKAGGEVIDSVTWHHYYVNGRIATKEDFLNPDILDTFISSVQKTLRDYWLSLLFKKLVGNKVLMASVKGPDRSKLRVYLHCTNTKHPRYKEGDLTLYALNLHNVTKHLELPHDLFNKQVDKYLIKPSGPDGLLSKSVQLNDQILKMVDEQTLPALTEKPLHPGSSLGMPPFSYGFFVIRNAKVAACI</sequence>
<organism evidence="13 14">
    <name type="scientific">Bos mutus grunniens</name>
    <name type="common">Wild yak</name>
    <name type="synonym">Bos grunniens</name>
    <dbReference type="NCBI Taxonomy" id="30521"/>
    <lineage>
        <taxon>Eukaryota</taxon>
        <taxon>Metazoa</taxon>
        <taxon>Chordata</taxon>
        <taxon>Craniata</taxon>
        <taxon>Vertebrata</taxon>
        <taxon>Euteleostomi</taxon>
        <taxon>Mammalia</taxon>
        <taxon>Eutheria</taxon>
        <taxon>Laurasiatheria</taxon>
        <taxon>Artiodactyla</taxon>
        <taxon>Ruminantia</taxon>
        <taxon>Pecora</taxon>
        <taxon>Bovidae</taxon>
        <taxon>Bovinae</taxon>
        <taxon>Bos</taxon>
    </lineage>
</organism>
<dbReference type="GO" id="GO:0007160">
    <property type="term" value="P:cell-matrix adhesion"/>
    <property type="evidence" value="ECO:0007669"/>
    <property type="project" value="TreeGrafter"/>
</dbReference>
<keyword evidence="3" id="KW-0964">Secreted</keyword>